<name>A0A176QF61_9MICO</name>
<proteinExistence type="predicted"/>
<organism evidence="2 3">
    <name type="scientific">Janibacter melonis</name>
    <dbReference type="NCBI Taxonomy" id="262209"/>
    <lineage>
        <taxon>Bacteria</taxon>
        <taxon>Bacillati</taxon>
        <taxon>Actinomycetota</taxon>
        <taxon>Actinomycetes</taxon>
        <taxon>Micrococcales</taxon>
        <taxon>Intrasporangiaceae</taxon>
        <taxon>Janibacter</taxon>
    </lineage>
</organism>
<keyword evidence="1" id="KW-0472">Membrane</keyword>
<dbReference type="Proteomes" id="UP000076976">
    <property type="component" value="Unassembled WGS sequence"/>
</dbReference>
<evidence type="ECO:0000313" key="2">
    <source>
        <dbReference type="EMBL" id="OAB88416.1"/>
    </source>
</evidence>
<keyword evidence="3" id="KW-1185">Reference proteome</keyword>
<feature type="transmembrane region" description="Helical" evidence="1">
    <location>
        <begin position="60"/>
        <end position="80"/>
    </location>
</feature>
<dbReference type="EMBL" id="LQZG01000001">
    <property type="protein sequence ID" value="OAB88416.1"/>
    <property type="molecule type" value="Genomic_DNA"/>
</dbReference>
<dbReference type="RefSeq" id="WP_068270133.1">
    <property type="nucleotide sequence ID" value="NZ_LQZG01000001.1"/>
</dbReference>
<evidence type="ECO:0000313" key="3">
    <source>
        <dbReference type="Proteomes" id="UP000076976"/>
    </source>
</evidence>
<feature type="transmembrane region" description="Helical" evidence="1">
    <location>
        <begin position="25"/>
        <end position="48"/>
    </location>
</feature>
<comment type="caution">
    <text evidence="2">The sequence shown here is derived from an EMBL/GenBank/DDBJ whole genome shotgun (WGS) entry which is preliminary data.</text>
</comment>
<keyword evidence="1" id="KW-0812">Transmembrane</keyword>
<evidence type="ECO:0000256" key="1">
    <source>
        <dbReference type="SAM" id="Phobius"/>
    </source>
</evidence>
<reference evidence="2 3" key="1">
    <citation type="submission" date="2016-01" db="EMBL/GenBank/DDBJ databases">
        <title>Janibacter melonis strain CD11_4 genome sequencing and assembly.</title>
        <authorList>
            <person name="Nair G.R."/>
            <person name="Kaur G."/>
            <person name="Chander A.M."/>
            <person name="Mayilraj S."/>
        </authorList>
    </citation>
    <scope>NUCLEOTIDE SEQUENCE [LARGE SCALE GENOMIC DNA]</scope>
    <source>
        <strain evidence="2 3">CD11-4</strain>
    </source>
</reference>
<dbReference type="STRING" id="262209.AWH69_00970"/>
<accession>A0A176QF61</accession>
<dbReference type="AlphaFoldDB" id="A0A176QF61"/>
<feature type="transmembrane region" description="Helical" evidence="1">
    <location>
        <begin position="125"/>
        <end position="152"/>
    </location>
</feature>
<feature type="transmembrane region" description="Helical" evidence="1">
    <location>
        <begin position="86"/>
        <end position="104"/>
    </location>
</feature>
<protein>
    <submittedName>
        <fullName evidence="2">Uncharacterized protein</fullName>
    </submittedName>
</protein>
<sequence>MTTTTDDASPYRLEGRPRSRGLARALSPLVAVVPWLLTVVGIALAGEWQRGVYARGERSLGLLLAALVVLLLAALLWAAVTAWSSVGTVLAGLLTVVLALALGAPGPVSRAISQSVLEAGLPYRAYAVLVAPVPFLVLGTTLVAAGLAAAAARRLR</sequence>
<keyword evidence="1" id="KW-1133">Transmembrane helix</keyword>
<gene>
    <name evidence="2" type="ORF">AWH69_00970</name>
</gene>